<feature type="signal peptide" evidence="1">
    <location>
        <begin position="1"/>
        <end position="19"/>
    </location>
</feature>
<organism evidence="3 4">
    <name type="scientific">Rhodopseudomonas palustris</name>
    <dbReference type="NCBI Taxonomy" id="1076"/>
    <lineage>
        <taxon>Bacteria</taxon>
        <taxon>Pseudomonadati</taxon>
        <taxon>Pseudomonadota</taxon>
        <taxon>Alphaproteobacteria</taxon>
        <taxon>Hyphomicrobiales</taxon>
        <taxon>Nitrobacteraceae</taxon>
        <taxon>Rhodopseudomonas</taxon>
    </lineage>
</organism>
<dbReference type="RefSeq" id="WP_044410547.1">
    <property type="nucleotide sequence ID" value="NZ_JXXE01000233.1"/>
</dbReference>
<dbReference type="Proteomes" id="UP000032515">
    <property type="component" value="Unassembled WGS sequence"/>
</dbReference>
<evidence type="ECO:0000259" key="2">
    <source>
        <dbReference type="Pfam" id="PF13628"/>
    </source>
</evidence>
<proteinExistence type="predicted"/>
<dbReference type="InterPro" id="IPR012347">
    <property type="entry name" value="Ferritin-like"/>
</dbReference>
<evidence type="ECO:0000256" key="1">
    <source>
        <dbReference type="SAM" id="SignalP"/>
    </source>
</evidence>
<sequence length="186" mass="20011">MKRSLIVLGCLLAATPVLAQSVTEKTGINSTLGISPSTQDFVKEVAISDMFEIQSNKLALDKGNAAEKTFAKQMVNDHTKTTEQLKGLVSSGKVKAQLPTSLDSAHQSKLDKLRGLKGKDFSDSFDSMQVSAHKDAVGLFERYADGGDNSALKQWAGKTLPTLKHHLDMAQSLDKASSTTTSQSNR</sequence>
<dbReference type="PANTHER" id="PTHR38593">
    <property type="entry name" value="BLR2558 PROTEIN"/>
    <property type="match status" value="1"/>
</dbReference>
<dbReference type="Gene3D" id="1.20.1260.10">
    <property type="match status" value="1"/>
</dbReference>
<comment type="caution">
    <text evidence="3">The sequence shown here is derived from an EMBL/GenBank/DDBJ whole genome shotgun (WGS) entry which is preliminary data.</text>
</comment>
<keyword evidence="1" id="KW-0732">Signal</keyword>
<evidence type="ECO:0000313" key="4">
    <source>
        <dbReference type="Proteomes" id="UP000032515"/>
    </source>
</evidence>
<dbReference type="AlphaFoldDB" id="A0A0D7EQY0"/>
<gene>
    <name evidence="3" type="ORF">OO17_11835</name>
</gene>
<accession>A0A0D7EQY0</accession>
<dbReference type="EMBL" id="JXXE01000233">
    <property type="protein sequence ID" value="KIZ43091.1"/>
    <property type="molecule type" value="Genomic_DNA"/>
</dbReference>
<protein>
    <submittedName>
        <fullName evidence="3">Membrane protein</fullName>
    </submittedName>
</protein>
<dbReference type="Pfam" id="PF13628">
    <property type="entry name" value="DUF4142"/>
    <property type="match status" value="1"/>
</dbReference>
<feature type="domain" description="DUF4142" evidence="2">
    <location>
        <begin position="37"/>
        <end position="173"/>
    </location>
</feature>
<name>A0A0D7EQY0_RHOPL</name>
<dbReference type="PATRIC" id="fig|1076.23.peg.2427"/>
<dbReference type="OrthoDB" id="9101320at2"/>
<feature type="chain" id="PRO_5002319553" evidence="1">
    <location>
        <begin position="20"/>
        <end position="186"/>
    </location>
</feature>
<evidence type="ECO:0000313" key="3">
    <source>
        <dbReference type="EMBL" id="KIZ43091.1"/>
    </source>
</evidence>
<dbReference type="PANTHER" id="PTHR38593:SF1">
    <property type="entry name" value="BLR2558 PROTEIN"/>
    <property type="match status" value="1"/>
</dbReference>
<reference evidence="3 4" key="1">
    <citation type="submission" date="2014-11" db="EMBL/GenBank/DDBJ databases">
        <title>Genomics and ecophysiology of heterotrophic nitrogen fixing bacteria isolated from estuarine surface water.</title>
        <authorList>
            <person name="Bentzon-Tilia M."/>
            <person name="Severin I."/>
            <person name="Hansen L.H."/>
            <person name="Riemann L."/>
        </authorList>
    </citation>
    <scope>NUCLEOTIDE SEQUENCE [LARGE SCALE GENOMIC DNA]</scope>
    <source>
        <strain evidence="3 4">BAL398</strain>
    </source>
</reference>
<dbReference type="InterPro" id="IPR025419">
    <property type="entry name" value="DUF4142"/>
</dbReference>